<name>A0A6J2EVX2_ZALCA</name>
<evidence type="ECO:0000256" key="1">
    <source>
        <dbReference type="SAM" id="MobiDB-lite"/>
    </source>
</evidence>
<dbReference type="AlphaFoldDB" id="A0A6J2EVX2"/>
<feature type="compositionally biased region" description="Gly residues" evidence="1">
    <location>
        <begin position="93"/>
        <end position="102"/>
    </location>
</feature>
<dbReference type="GeneID" id="113935432"/>
<dbReference type="RefSeq" id="XP_027473200.1">
    <property type="nucleotide sequence ID" value="XM_027617399.2"/>
</dbReference>
<gene>
    <name evidence="3" type="primary">LOC113935432</name>
</gene>
<keyword evidence="2" id="KW-1185">Reference proteome</keyword>
<organism evidence="2 3">
    <name type="scientific">Zalophus californianus</name>
    <name type="common">California sealion</name>
    <dbReference type="NCBI Taxonomy" id="9704"/>
    <lineage>
        <taxon>Eukaryota</taxon>
        <taxon>Metazoa</taxon>
        <taxon>Chordata</taxon>
        <taxon>Craniata</taxon>
        <taxon>Vertebrata</taxon>
        <taxon>Euteleostomi</taxon>
        <taxon>Mammalia</taxon>
        <taxon>Eutheria</taxon>
        <taxon>Laurasiatheria</taxon>
        <taxon>Carnivora</taxon>
        <taxon>Caniformia</taxon>
        <taxon>Pinnipedia</taxon>
        <taxon>Otariidae</taxon>
        <taxon>Zalophus</taxon>
    </lineage>
</organism>
<evidence type="ECO:0000313" key="3">
    <source>
        <dbReference type="RefSeq" id="XP_027473200.1"/>
    </source>
</evidence>
<feature type="compositionally biased region" description="Low complexity" evidence="1">
    <location>
        <begin position="41"/>
        <end position="50"/>
    </location>
</feature>
<feature type="region of interest" description="Disordered" evidence="1">
    <location>
        <begin position="1"/>
        <end position="316"/>
    </location>
</feature>
<dbReference type="KEGG" id="zca:113935432"/>
<feature type="compositionally biased region" description="Low complexity" evidence="1">
    <location>
        <begin position="209"/>
        <end position="236"/>
    </location>
</feature>
<sequence length="346" mass="35247">MKATLVLYSEAPARPERPGSCRARHSASHRTPAPQLRVSPADAEGPAAAAQVRGLAGVGSRRAQVCAASPTRVPPDAPGPGPRPPTARRGGPRALGGRGAFGGTPDTPRTAAEASRPRVPSRRPRPDTQPQTCGLSRPGARLRAGKEAGRPGGAEGLGGGAAGQPATRREDREDQAAATGQQRSFARHPRNGQPGGVRGPEKGARRGGRAAAAAPIGPGSRPSARAPAPSRGAPPRLVRRRPEGSSAFPLAAPAPPPRSRGGHHGAHRPPTGSASVEPPRLLLAPQTNAGPRPEREVAAQGEEEPGSEEGSPQDTVEMTLWGLKDVPVSALAFLGLLTSGPPATVL</sequence>
<protein>
    <submittedName>
        <fullName evidence="3">Translation initiation factor IF-2-like</fullName>
    </submittedName>
</protein>
<evidence type="ECO:0000313" key="2">
    <source>
        <dbReference type="Proteomes" id="UP000515165"/>
    </source>
</evidence>
<feature type="compositionally biased region" description="Gly residues" evidence="1">
    <location>
        <begin position="150"/>
        <end position="162"/>
    </location>
</feature>
<dbReference type="Proteomes" id="UP000515165">
    <property type="component" value="Chromosome 17"/>
</dbReference>
<reference evidence="3" key="1">
    <citation type="submission" date="2025-08" db="UniProtKB">
        <authorList>
            <consortium name="RefSeq"/>
        </authorList>
    </citation>
    <scope>IDENTIFICATION</scope>
    <source>
        <tissue evidence="3">Blood</tissue>
    </source>
</reference>
<accession>A0A6J2EVX2</accession>
<proteinExistence type="predicted"/>
<feature type="compositionally biased region" description="Pro residues" evidence="1">
    <location>
        <begin position="72"/>
        <end position="85"/>
    </location>
</feature>